<sequence length="59" mass="6703">RRSSTDMVFLRGTLSLQGSGTRLCESTLRGKRFNSDSDDVSPRSWSRSTDPKREKQTPQ</sequence>
<organism evidence="2 3">
    <name type="scientific">Cirrhinus mrigala</name>
    <name type="common">Mrigala</name>
    <dbReference type="NCBI Taxonomy" id="683832"/>
    <lineage>
        <taxon>Eukaryota</taxon>
        <taxon>Metazoa</taxon>
        <taxon>Chordata</taxon>
        <taxon>Craniata</taxon>
        <taxon>Vertebrata</taxon>
        <taxon>Euteleostomi</taxon>
        <taxon>Actinopterygii</taxon>
        <taxon>Neopterygii</taxon>
        <taxon>Teleostei</taxon>
        <taxon>Ostariophysi</taxon>
        <taxon>Cypriniformes</taxon>
        <taxon>Cyprinidae</taxon>
        <taxon>Labeoninae</taxon>
        <taxon>Labeonini</taxon>
        <taxon>Cirrhinus</taxon>
    </lineage>
</organism>
<protein>
    <submittedName>
        <fullName evidence="2">Uncharacterized protein</fullName>
    </submittedName>
</protein>
<feature type="region of interest" description="Disordered" evidence="1">
    <location>
        <begin position="27"/>
        <end position="59"/>
    </location>
</feature>
<accession>A0ABD0PZC1</accession>
<keyword evidence="3" id="KW-1185">Reference proteome</keyword>
<reference evidence="2 3" key="1">
    <citation type="submission" date="2024-05" db="EMBL/GenBank/DDBJ databases">
        <title>Genome sequencing and assembly of Indian major carp, Cirrhinus mrigala (Hamilton, 1822).</title>
        <authorList>
            <person name="Mohindra V."/>
            <person name="Chowdhury L.M."/>
            <person name="Lal K."/>
            <person name="Jena J.K."/>
        </authorList>
    </citation>
    <scope>NUCLEOTIDE SEQUENCE [LARGE SCALE GENOMIC DNA]</scope>
    <source>
        <strain evidence="2">CM1030</strain>
        <tissue evidence="2">Blood</tissue>
    </source>
</reference>
<gene>
    <name evidence="2" type="ORF">M9458_024714</name>
</gene>
<evidence type="ECO:0000256" key="1">
    <source>
        <dbReference type="SAM" id="MobiDB-lite"/>
    </source>
</evidence>
<dbReference type="AlphaFoldDB" id="A0ABD0PZC1"/>
<comment type="caution">
    <text evidence="2">The sequence shown here is derived from an EMBL/GenBank/DDBJ whole genome shotgun (WGS) entry which is preliminary data.</text>
</comment>
<feature type="non-terminal residue" evidence="2">
    <location>
        <position position="59"/>
    </location>
</feature>
<dbReference type="Proteomes" id="UP001529510">
    <property type="component" value="Unassembled WGS sequence"/>
</dbReference>
<feature type="non-terminal residue" evidence="2">
    <location>
        <position position="1"/>
    </location>
</feature>
<proteinExistence type="predicted"/>
<feature type="compositionally biased region" description="Basic and acidic residues" evidence="1">
    <location>
        <begin position="49"/>
        <end position="59"/>
    </location>
</feature>
<evidence type="ECO:0000313" key="2">
    <source>
        <dbReference type="EMBL" id="KAL0179272.1"/>
    </source>
</evidence>
<dbReference type="EMBL" id="JAMKFB020000012">
    <property type="protein sequence ID" value="KAL0179272.1"/>
    <property type="molecule type" value="Genomic_DNA"/>
</dbReference>
<name>A0ABD0PZC1_CIRMR</name>
<evidence type="ECO:0000313" key="3">
    <source>
        <dbReference type="Proteomes" id="UP001529510"/>
    </source>
</evidence>